<evidence type="ECO:0000313" key="3">
    <source>
        <dbReference type="Proteomes" id="UP000075321"/>
    </source>
</evidence>
<organism evidence="2 3">
    <name type="scientific">Halalkalicoccus paucihalophilus</name>
    <dbReference type="NCBI Taxonomy" id="1008153"/>
    <lineage>
        <taxon>Archaea</taxon>
        <taxon>Methanobacteriati</taxon>
        <taxon>Methanobacteriota</taxon>
        <taxon>Stenosarchaea group</taxon>
        <taxon>Halobacteria</taxon>
        <taxon>Halobacteriales</taxon>
        <taxon>Halococcaceae</taxon>
        <taxon>Halalkalicoccus</taxon>
    </lineage>
</organism>
<dbReference type="Proteomes" id="UP000075321">
    <property type="component" value="Unassembled WGS sequence"/>
</dbReference>
<accession>A0A151AAI2</accession>
<gene>
    <name evidence="2" type="ORF">HAPAU_36280</name>
</gene>
<dbReference type="RefSeq" id="WP_245634204.1">
    <property type="nucleotide sequence ID" value="NZ_LTAZ01000013.1"/>
</dbReference>
<name>A0A151AAI2_9EURY</name>
<dbReference type="AlphaFoldDB" id="A0A151AAI2"/>
<feature type="region of interest" description="Disordered" evidence="1">
    <location>
        <begin position="1"/>
        <end position="24"/>
    </location>
</feature>
<comment type="caution">
    <text evidence="2">The sequence shown here is derived from an EMBL/GenBank/DDBJ whole genome shotgun (WGS) entry which is preliminary data.</text>
</comment>
<sequence length="151" mass="17333">MNQSAQTERFVIGAEQEPEPEPETHEFTVYTQEDVPVTVWDRDTREEWTKNATNGSAMFDLPVGRYTVEAEDHASIHMPLDIPGFTEIEPQSGYDEFTVNVVDADTGEGIEGVEISGVCNWLLLERRRLHHGRVERRWRDRDECDLAECVP</sequence>
<reference evidence="2 3" key="1">
    <citation type="submission" date="2016-02" db="EMBL/GenBank/DDBJ databases">
        <title>Genome sequence of Halalkalicoccus paucihalophilus DSM 24557.</title>
        <authorList>
            <person name="Poehlein A."/>
            <person name="Daniel R."/>
        </authorList>
    </citation>
    <scope>NUCLEOTIDE SEQUENCE [LARGE SCALE GENOMIC DNA]</scope>
    <source>
        <strain evidence="2 3">DSM 24557</strain>
    </source>
</reference>
<evidence type="ECO:0000313" key="2">
    <source>
        <dbReference type="EMBL" id="KYH24645.1"/>
    </source>
</evidence>
<proteinExistence type="predicted"/>
<protein>
    <submittedName>
        <fullName evidence="2">Uncharacterized protein</fullName>
    </submittedName>
</protein>
<keyword evidence="3" id="KW-1185">Reference proteome</keyword>
<dbReference type="PATRIC" id="fig|1008153.3.peg.3836"/>
<dbReference type="EMBL" id="LTAZ01000013">
    <property type="protein sequence ID" value="KYH24645.1"/>
    <property type="molecule type" value="Genomic_DNA"/>
</dbReference>
<evidence type="ECO:0000256" key="1">
    <source>
        <dbReference type="SAM" id="MobiDB-lite"/>
    </source>
</evidence>